<keyword evidence="8 12" id="KW-0808">Transferase</keyword>
<evidence type="ECO:0000256" key="9">
    <source>
        <dbReference type="ARBA" id="ARBA00022823"/>
    </source>
</evidence>
<dbReference type="Pfam" id="PF00364">
    <property type="entry name" value="Biotin_lipoyl"/>
    <property type="match status" value="1"/>
</dbReference>
<dbReference type="Pfam" id="PF02817">
    <property type="entry name" value="E3_binding"/>
    <property type="match status" value="1"/>
</dbReference>
<dbReference type="InterPro" id="IPR011053">
    <property type="entry name" value="Single_hybrid_motif"/>
</dbReference>
<evidence type="ECO:0000256" key="12">
    <source>
        <dbReference type="RuleBase" id="RU361138"/>
    </source>
</evidence>
<feature type="compositionally biased region" description="Basic and acidic residues" evidence="13">
    <location>
        <begin position="149"/>
        <end position="158"/>
    </location>
</feature>
<dbReference type="InterPro" id="IPR023213">
    <property type="entry name" value="CAT-like_dom_sf"/>
</dbReference>
<dbReference type="NCBIfam" id="NF004309">
    <property type="entry name" value="PRK05704.1"/>
    <property type="match status" value="1"/>
</dbReference>
<comment type="function">
    <text evidence="1 12">E2 component of the 2-oxoglutarate dehydrogenase (OGDH) complex which catalyzes the second step in the conversion of 2-oxoglutarate to succinyl-CoA and CO(2).</text>
</comment>
<comment type="caution">
    <text evidence="16">The sequence shown here is derived from an EMBL/GenBank/DDBJ whole genome shotgun (WGS) entry which is preliminary data.</text>
</comment>
<dbReference type="Pfam" id="PF00198">
    <property type="entry name" value="2-oxoacid_dh"/>
    <property type="match status" value="1"/>
</dbReference>
<sequence>MQEIKIPELAESITEGTIAEWLVKKGDKVEKGDPIVELETDKVNVEVNAEISGVITEILSVEGDDVAVGDTIAKVDENGEASGDASPAAEAPKEEKEAPAAKEEKAGTPESSEKEEPAKESKGEVIASPAARKRARELNIDLSKVAARDPLGRVRPEDVEATAKAGSKEKPSKPAKQEAPAAAKTDFEKPVERVKMTRRRQTIAKNLVNVQQETAMLTTFNEVDMTAVMQLRSERKEKFVKKNGVKLGFMSFFTKAVVGALKEFPLLNAEIQGNELVIKKFYDIGIAVSTDDGLVVPIVRDADRKDFAGIEQSIVDLGTKARDNKLALSDLQGGSFTITNGGTFGSMMSTPILNAPQVGILGMHNIVKRAMVMPDDSIEVRPMMYLALSYDHRIVDGAEAVQFLVRIKQMLEDPYDLLLEG</sequence>
<comment type="cofactor">
    <cofactor evidence="12">
        <name>(R)-lipoate</name>
        <dbReference type="ChEBI" id="CHEBI:83088"/>
    </cofactor>
    <text evidence="12">Binds 1 lipoyl cofactor covalently.</text>
</comment>
<dbReference type="Gene3D" id="2.40.50.100">
    <property type="match status" value="1"/>
</dbReference>
<name>A0ABV8GYB4_9BACI</name>
<evidence type="ECO:0000259" key="14">
    <source>
        <dbReference type="PROSITE" id="PS50968"/>
    </source>
</evidence>
<dbReference type="InterPro" id="IPR001078">
    <property type="entry name" value="2-oxoacid_DH_actylTfrase"/>
</dbReference>
<evidence type="ECO:0000256" key="8">
    <source>
        <dbReference type="ARBA" id="ARBA00022679"/>
    </source>
</evidence>
<feature type="compositionally biased region" description="Basic and acidic residues" evidence="13">
    <location>
        <begin position="166"/>
        <end position="176"/>
    </location>
</feature>
<keyword evidence="10 12" id="KW-0012">Acyltransferase</keyword>
<evidence type="ECO:0000256" key="2">
    <source>
        <dbReference type="ARBA" id="ARBA00005145"/>
    </source>
</evidence>
<feature type="domain" description="Lipoyl-binding" evidence="14">
    <location>
        <begin position="1"/>
        <end position="76"/>
    </location>
</feature>
<dbReference type="PROSITE" id="PS50968">
    <property type="entry name" value="BIOTINYL_LIPOYL"/>
    <property type="match status" value="1"/>
</dbReference>
<dbReference type="NCBIfam" id="TIGR01347">
    <property type="entry name" value="sucB"/>
    <property type="match status" value="1"/>
</dbReference>
<dbReference type="InterPro" id="IPR003016">
    <property type="entry name" value="2-oxoA_DH_lipoyl-BS"/>
</dbReference>
<feature type="domain" description="Peripheral subunit-binding (PSBD)" evidence="15">
    <location>
        <begin position="126"/>
        <end position="163"/>
    </location>
</feature>
<gene>
    <name evidence="16" type="primary">odhB</name>
    <name evidence="16" type="ORF">ACFOUV_12300</name>
</gene>
<comment type="similarity">
    <text evidence="3 12">Belongs to the 2-oxoacid dehydrogenase family.</text>
</comment>
<dbReference type="InterPro" id="IPR004167">
    <property type="entry name" value="PSBD"/>
</dbReference>
<evidence type="ECO:0000256" key="6">
    <source>
        <dbReference type="ARBA" id="ARBA00019511"/>
    </source>
</evidence>
<feature type="compositionally biased region" description="Basic and acidic residues" evidence="13">
    <location>
        <begin position="91"/>
        <end position="123"/>
    </location>
</feature>
<organism evidence="16 17">
    <name type="scientific">Oceanobacillus longus</name>
    <dbReference type="NCBI Taxonomy" id="930120"/>
    <lineage>
        <taxon>Bacteria</taxon>
        <taxon>Bacillati</taxon>
        <taxon>Bacillota</taxon>
        <taxon>Bacilli</taxon>
        <taxon>Bacillales</taxon>
        <taxon>Bacillaceae</taxon>
        <taxon>Oceanobacillus</taxon>
    </lineage>
</organism>
<dbReference type="InterPro" id="IPR036625">
    <property type="entry name" value="E3-bd_dom_sf"/>
</dbReference>
<dbReference type="PROSITE" id="PS51826">
    <property type="entry name" value="PSBD"/>
    <property type="match status" value="1"/>
</dbReference>
<evidence type="ECO:0000256" key="5">
    <source>
        <dbReference type="ARBA" id="ARBA00012945"/>
    </source>
</evidence>
<evidence type="ECO:0000313" key="16">
    <source>
        <dbReference type="EMBL" id="MFC4024578.1"/>
    </source>
</evidence>
<evidence type="ECO:0000259" key="15">
    <source>
        <dbReference type="PROSITE" id="PS51826"/>
    </source>
</evidence>
<dbReference type="SUPFAM" id="SSF47005">
    <property type="entry name" value="Peripheral subunit-binding domain of 2-oxo acid dehydrogenase complex"/>
    <property type="match status" value="1"/>
</dbReference>
<evidence type="ECO:0000256" key="1">
    <source>
        <dbReference type="ARBA" id="ARBA00004052"/>
    </source>
</evidence>
<dbReference type="InterPro" id="IPR006255">
    <property type="entry name" value="SucB"/>
</dbReference>
<dbReference type="SUPFAM" id="SSF51230">
    <property type="entry name" value="Single hybrid motif"/>
    <property type="match status" value="1"/>
</dbReference>
<feature type="region of interest" description="Disordered" evidence="13">
    <location>
        <begin position="70"/>
        <end position="130"/>
    </location>
</feature>
<dbReference type="Gene3D" id="3.30.559.10">
    <property type="entry name" value="Chloramphenicol acetyltransferase-like domain"/>
    <property type="match status" value="1"/>
</dbReference>
<comment type="pathway">
    <text evidence="2 12">Amino-acid degradation; L-lysine degradation via saccharopine pathway; glutaryl-CoA from L-lysine: step 6/6.</text>
</comment>
<dbReference type="RefSeq" id="WP_379497066.1">
    <property type="nucleotide sequence ID" value="NZ_JBHSAO010000008.1"/>
</dbReference>
<comment type="catalytic activity">
    <reaction evidence="11 12">
        <text>N(6)-[(R)-dihydrolipoyl]-L-lysyl-[protein] + succinyl-CoA = N(6)-[(R)-S(8)-succinyldihydrolipoyl]-L-lysyl-[protein] + CoA</text>
        <dbReference type="Rhea" id="RHEA:15213"/>
        <dbReference type="Rhea" id="RHEA-COMP:10475"/>
        <dbReference type="Rhea" id="RHEA-COMP:20092"/>
        <dbReference type="ChEBI" id="CHEBI:57287"/>
        <dbReference type="ChEBI" id="CHEBI:57292"/>
        <dbReference type="ChEBI" id="CHEBI:83100"/>
        <dbReference type="ChEBI" id="CHEBI:83120"/>
        <dbReference type="EC" id="2.3.1.61"/>
    </reaction>
</comment>
<evidence type="ECO:0000256" key="3">
    <source>
        <dbReference type="ARBA" id="ARBA00007317"/>
    </source>
</evidence>
<dbReference type="Gene3D" id="4.10.320.10">
    <property type="entry name" value="E3-binding domain"/>
    <property type="match status" value="1"/>
</dbReference>
<dbReference type="InterPro" id="IPR000089">
    <property type="entry name" value="Biotin_lipoyl"/>
</dbReference>
<evidence type="ECO:0000256" key="7">
    <source>
        <dbReference type="ARBA" id="ARBA00022532"/>
    </source>
</evidence>
<dbReference type="GO" id="GO:0004149">
    <property type="term" value="F:dihydrolipoyllysine-residue succinyltransferase activity"/>
    <property type="evidence" value="ECO:0007669"/>
    <property type="project" value="UniProtKB-EC"/>
</dbReference>
<dbReference type="PANTHER" id="PTHR43416">
    <property type="entry name" value="DIHYDROLIPOYLLYSINE-RESIDUE SUCCINYLTRANSFERASE COMPONENT OF 2-OXOGLUTARATE DEHYDROGENASE COMPLEX, MITOCHONDRIAL-RELATED"/>
    <property type="match status" value="1"/>
</dbReference>
<keyword evidence="9 12" id="KW-0450">Lipoyl</keyword>
<dbReference type="EMBL" id="JBHSAO010000008">
    <property type="protein sequence ID" value="MFC4024578.1"/>
    <property type="molecule type" value="Genomic_DNA"/>
</dbReference>
<dbReference type="PANTHER" id="PTHR43416:SF5">
    <property type="entry name" value="DIHYDROLIPOYLLYSINE-RESIDUE SUCCINYLTRANSFERASE COMPONENT OF 2-OXOGLUTARATE DEHYDROGENASE COMPLEX, MITOCHONDRIAL"/>
    <property type="match status" value="1"/>
</dbReference>
<accession>A0ABV8GYB4</accession>
<evidence type="ECO:0000256" key="4">
    <source>
        <dbReference type="ARBA" id="ARBA00011666"/>
    </source>
</evidence>
<dbReference type="PROSITE" id="PS00189">
    <property type="entry name" value="LIPOYL"/>
    <property type="match status" value="1"/>
</dbReference>
<dbReference type="SUPFAM" id="SSF52777">
    <property type="entry name" value="CoA-dependent acyltransferases"/>
    <property type="match status" value="1"/>
</dbReference>
<evidence type="ECO:0000256" key="13">
    <source>
        <dbReference type="SAM" id="MobiDB-lite"/>
    </source>
</evidence>
<dbReference type="InterPro" id="IPR050537">
    <property type="entry name" value="2-oxoacid_dehydrogenase"/>
</dbReference>
<keyword evidence="17" id="KW-1185">Reference proteome</keyword>
<evidence type="ECO:0000313" key="17">
    <source>
        <dbReference type="Proteomes" id="UP001595772"/>
    </source>
</evidence>
<keyword evidence="7 12" id="KW-0816">Tricarboxylic acid cycle</keyword>
<protein>
    <recommendedName>
        <fullName evidence="6 12">Dihydrolipoyllysine-residue succinyltransferase component of 2-oxoglutarate dehydrogenase complex</fullName>
        <ecNumber evidence="5 12">2.3.1.61</ecNumber>
    </recommendedName>
    <alternativeName>
        <fullName evidence="12">2-oxoglutarate dehydrogenase complex component E2</fullName>
    </alternativeName>
</protein>
<dbReference type="EC" id="2.3.1.61" evidence="5 12"/>
<feature type="region of interest" description="Disordered" evidence="13">
    <location>
        <begin position="149"/>
        <end position="186"/>
    </location>
</feature>
<proteinExistence type="inferred from homology"/>
<evidence type="ECO:0000256" key="10">
    <source>
        <dbReference type="ARBA" id="ARBA00023315"/>
    </source>
</evidence>
<dbReference type="CDD" id="cd06849">
    <property type="entry name" value="lipoyl_domain"/>
    <property type="match status" value="1"/>
</dbReference>
<evidence type="ECO:0000256" key="11">
    <source>
        <dbReference type="ARBA" id="ARBA00052761"/>
    </source>
</evidence>
<comment type="subunit">
    <text evidence="4">Forms a 24-polypeptide structural core with octahedral symmetry. Part of the 2-oxoglutarate dehydrogenase (OGDH) complex composed of E1 (2-oxoglutarate dehydrogenase), E2 (dihydrolipoamide succinyltransferase) and E3 (dihydrolipoamide dehydrogenase); the complex contains multiple copies of the three enzymatic components (E1, E2 and E3).</text>
</comment>
<dbReference type="Proteomes" id="UP001595772">
    <property type="component" value="Unassembled WGS sequence"/>
</dbReference>
<reference evidence="17" key="1">
    <citation type="journal article" date="2019" name="Int. J. Syst. Evol. Microbiol.">
        <title>The Global Catalogue of Microorganisms (GCM) 10K type strain sequencing project: providing services to taxonomists for standard genome sequencing and annotation.</title>
        <authorList>
            <consortium name="The Broad Institute Genomics Platform"/>
            <consortium name="The Broad Institute Genome Sequencing Center for Infectious Disease"/>
            <person name="Wu L."/>
            <person name="Ma J."/>
        </authorList>
    </citation>
    <scope>NUCLEOTIDE SEQUENCE [LARGE SCALE GENOMIC DNA]</scope>
    <source>
        <strain evidence="17">IBRC-M 10703</strain>
    </source>
</reference>